<name>A0A6B3N4I6_9CYAN</name>
<reference evidence="1" key="1">
    <citation type="submission" date="2019-11" db="EMBL/GenBank/DDBJ databases">
        <title>Genomic insights into an expanded diversity of filamentous marine cyanobacteria reveals the extraordinary biosynthetic potential of Moorea and Okeania.</title>
        <authorList>
            <person name="Ferreira Leao T."/>
            <person name="Wang M."/>
            <person name="Moss N."/>
            <person name="Da Silva R."/>
            <person name="Sanders J."/>
            <person name="Nurk S."/>
            <person name="Gurevich A."/>
            <person name="Humphrey G."/>
            <person name="Reher R."/>
            <person name="Zhu Q."/>
            <person name="Belda-Ferre P."/>
            <person name="Glukhov E."/>
            <person name="Rex R."/>
            <person name="Dorrestein P.C."/>
            <person name="Knight R."/>
            <person name="Pevzner P."/>
            <person name="Gerwick W.H."/>
            <person name="Gerwick L."/>
        </authorList>
    </citation>
    <scope>NUCLEOTIDE SEQUENCE</scope>
    <source>
        <strain evidence="1">SIO1C4</strain>
    </source>
</reference>
<evidence type="ECO:0000313" key="1">
    <source>
        <dbReference type="EMBL" id="NER26477.1"/>
    </source>
</evidence>
<gene>
    <name evidence="1" type="ORF">F6J89_02325</name>
</gene>
<dbReference type="Pfam" id="PF09720">
    <property type="entry name" value="Unstab_antitox"/>
    <property type="match status" value="1"/>
</dbReference>
<organism evidence="1">
    <name type="scientific">Symploca sp. SIO1C4</name>
    <dbReference type="NCBI Taxonomy" id="2607765"/>
    <lineage>
        <taxon>Bacteria</taxon>
        <taxon>Bacillati</taxon>
        <taxon>Cyanobacteriota</taxon>
        <taxon>Cyanophyceae</taxon>
        <taxon>Coleofasciculales</taxon>
        <taxon>Coleofasciculaceae</taxon>
        <taxon>Symploca</taxon>
    </lineage>
</organism>
<proteinExistence type="predicted"/>
<dbReference type="EMBL" id="JAAHFQ010000031">
    <property type="protein sequence ID" value="NER26477.1"/>
    <property type="molecule type" value="Genomic_DNA"/>
</dbReference>
<accession>A0A6B3N4I6</accession>
<sequence length="75" mass="8454">MMSVEQITQEALSLPSNLRIQLVDKLIASLEMDVDENTHGVWLTEAKRRQDEIRSGIIQPIPGEEALAQVRQILS</sequence>
<comment type="caution">
    <text evidence="1">The sequence shown here is derived from an EMBL/GenBank/DDBJ whole genome shotgun (WGS) entry which is preliminary data.</text>
</comment>
<protein>
    <submittedName>
        <fullName evidence="1">Addiction module protein</fullName>
    </submittedName>
</protein>
<dbReference type="InterPro" id="IPR013406">
    <property type="entry name" value="CHP02574_addiction_mod"/>
</dbReference>
<dbReference type="AlphaFoldDB" id="A0A6B3N4I6"/>